<dbReference type="Gene3D" id="3.90.226.10">
    <property type="entry name" value="2-enoyl-CoA Hydratase, Chain A, domain 1"/>
    <property type="match status" value="2"/>
</dbReference>
<dbReference type="GO" id="GO:0004485">
    <property type="term" value="F:methylcrotonoyl-CoA carboxylase activity"/>
    <property type="evidence" value="ECO:0007669"/>
    <property type="project" value="UniProtKB-EC"/>
</dbReference>
<feature type="domain" description="CoA carboxyltransferase N-terminal" evidence="7">
    <location>
        <begin position="57"/>
        <end position="314"/>
    </location>
</feature>
<dbReference type="Pfam" id="PF01039">
    <property type="entry name" value="Carboxyl_trans"/>
    <property type="match status" value="1"/>
</dbReference>
<dbReference type="SUPFAM" id="SSF52096">
    <property type="entry name" value="ClpP/crotonase"/>
    <property type="match status" value="2"/>
</dbReference>
<dbReference type="InterPro" id="IPR045190">
    <property type="entry name" value="MCCB/AccD1-like"/>
</dbReference>
<evidence type="ECO:0000256" key="6">
    <source>
        <dbReference type="ARBA" id="ARBA00052347"/>
    </source>
</evidence>
<dbReference type="STRING" id="764103.G7E1U5"/>
<dbReference type="UniPathway" id="UPA00363">
    <property type="reaction ID" value="UER00861"/>
</dbReference>
<comment type="caution">
    <text evidence="9">The sequence shown here is derived from an EMBL/GenBank/DDBJ whole genome shotgun (WGS) entry which is preliminary data.</text>
</comment>
<dbReference type="GO" id="GO:0006552">
    <property type="term" value="P:L-leucine catabolic process"/>
    <property type="evidence" value="ECO:0007669"/>
    <property type="project" value="UniProtKB-UniPathway"/>
</dbReference>
<organism evidence="9 10">
    <name type="scientific">Mixia osmundae (strain CBS 9802 / IAM 14324 / JCM 22182 / KY 12970)</name>
    <dbReference type="NCBI Taxonomy" id="764103"/>
    <lineage>
        <taxon>Eukaryota</taxon>
        <taxon>Fungi</taxon>
        <taxon>Dikarya</taxon>
        <taxon>Basidiomycota</taxon>
        <taxon>Pucciniomycotina</taxon>
        <taxon>Mixiomycetes</taxon>
        <taxon>Mixiales</taxon>
        <taxon>Mixiaceae</taxon>
        <taxon>Mixia</taxon>
    </lineage>
</organism>
<dbReference type="GO" id="GO:1905202">
    <property type="term" value="C:methylcrotonoyl-CoA carboxylase complex"/>
    <property type="evidence" value="ECO:0007669"/>
    <property type="project" value="TreeGrafter"/>
</dbReference>
<dbReference type="FunFam" id="3.90.226.10:FF:000004">
    <property type="entry name" value="Methylcrotonoyl-CoA carboxylase beta chain"/>
    <property type="match status" value="1"/>
</dbReference>
<dbReference type="Proteomes" id="UP000009131">
    <property type="component" value="Unassembled WGS sequence"/>
</dbReference>
<dbReference type="OMA" id="GATTHCE"/>
<dbReference type="FunFam" id="3.90.226.10:FF:000046">
    <property type="entry name" value="Geranyl-CoA carboxylase beta subunit"/>
    <property type="match status" value="1"/>
</dbReference>
<gene>
    <name evidence="9" type="primary">Mo03477</name>
    <name evidence="9" type="ORF">E5Q_03477</name>
</gene>
<dbReference type="PROSITE" id="PS50989">
    <property type="entry name" value="COA_CT_CTER"/>
    <property type="match status" value="1"/>
</dbReference>
<comment type="pathway">
    <text evidence="2">Amino-acid degradation; L-leucine degradation; (S)-3-hydroxy-3-methylglutaryl-CoA from 3-isovaleryl-CoA: step 2/3.</text>
</comment>
<evidence type="ECO:0000256" key="4">
    <source>
        <dbReference type="ARBA" id="ARBA00031237"/>
    </source>
</evidence>
<comment type="similarity">
    <text evidence="1">Belongs to the AccD/PCCB family.</text>
</comment>
<dbReference type="GO" id="GO:0005739">
    <property type="term" value="C:mitochondrion"/>
    <property type="evidence" value="ECO:0007669"/>
    <property type="project" value="TreeGrafter"/>
</dbReference>
<dbReference type="HOGENOM" id="CLU_018822_0_1_1"/>
<evidence type="ECO:0000259" key="7">
    <source>
        <dbReference type="PROSITE" id="PS50980"/>
    </source>
</evidence>
<name>G7E1U5_MIXOS</name>
<evidence type="ECO:0000313" key="9">
    <source>
        <dbReference type="EMBL" id="GAA96805.1"/>
    </source>
</evidence>
<dbReference type="PANTHER" id="PTHR22855:SF13">
    <property type="entry name" value="METHYLCROTONOYL-COA CARBOXYLASE BETA CHAIN, MITOCHONDRIAL"/>
    <property type="match status" value="1"/>
</dbReference>
<evidence type="ECO:0000313" key="10">
    <source>
        <dbReference type="Proteomes" id="UP000009131"/>
    </source>
</evidence>
<dbReference type="InterPro" id="IPR034733">
    <property type="entry name" value="AcCoA_carboxyl_beta"/>
</dbReference>
<evidence type="ECO:0000256" key="5">
    <source>
        <dbReference type="ARBA" id="ARBA00031404"/>
    </source>
</evidence>
<evidence type="ECO:0000256" key="3">
    <source>
        <dbReference type="ARBA" id="ARBA00026116"/>
    </source>
</evidence>
<sequence>MPLQWLPRRLSKPRLAWSARLISSTAQRSVSHEHHAAALVSKLDTSSAAFKSNKLSMDGLQNHLDDLYTNKIRLGGSQKAREKHTSKGKLLPRDRINRLLDPFSPFLELSPFAGHELYKDPLPAGGMISGIGTVSGTRCMILANDPTSKGGSYHPISVKKHLRAQAIAAENRLPCIYLVESGGAALPFQSQVFPDREHFGRIFYNQAQMSKAGIPQLSVVHGLSIAGGAYMPAMSDENIIVRDQGAIFLAGPALVKAATGEVVSSEELGGGLMHSTVSGVTDHLAESDEHALVLARQAVASFSYKPLPYESSRKPRPVEEPLYDITDCNGIVSADIRKPFDMLEIIARLVDGSKFHFFKKLYGETIITGFAHLHGYPVGIIANNGVLFSSAALKATQFIQLCEQRGIPLLFLVNVSGYMVGRDAEQGGIARDGAKMVKAVATTTVPKFTVIVGGSFGAGNYGCAGRAYDPRFLFMWPNAKISVMSGEALSEVMASVSSDPSQREKLKAQIEHEATALYSSARLWDDGIIRPDQTRSILGLALATAHESFDIKREHQSPGNFGVFRM</sequence>
<dbReference type="InterPro" id="IPR011763">
    <property type="entry name" value="COA_CT_C"/>
</dbReference>
<accession>G7E1U5</accession>
<comment type="catalytic activity">
    <reaction evidence="6">
        <text>3-methylbut-2-enoyl-CoA + hydrogencarbonate + ATP = 3-methyl-(2E)-glutaconyl-CoA + ADP + phosphate + H(+)</text>
        <dbReference type="Rhea" id="RHEA:13589"/>
        <dbReference type="ChEBI" id="CHEBI:15378"/>
        <dbReference type="ChEBI" id="CHEBI:17544"/>
        <dbReference type="ChEBI" id="CHEBI:30616"/>
        <dbReference type="ChEBI" id="CHEBI:43474"/>
        <dbReference type="ChEBI" id="CHEBI:57344"/>
        <dbReference type="ChEBI" id="CHEBI:57346"/>
        <dbReference type="ChEBI" id="CHEBI:456216"/>
        <dbReference type="EC" id="6.4.1.4"/>
    </reaction>
</comment>
<feature type="domain" description="CoA carboxyltransferase C-terminal" evidence="8">
    <location>
        <begin position="317"/>
        <end position="548"/>
    </location>
</feature>
<protein>
    <recommendedName>
        <fullName evidence="3">methylcrotonoyl-CoA carboxylase</fullName>
        <ecNumber evidence="3">6.4.1.4</ecNumber>
    </recommendedName>
    <alternativeName>
        <fullName evidence="5">3-methylcrotonyl-CoA carboxylase 2</fullName>
    </alternativeName>
    <alternativeName>
        <fullName evidence="4">3-methylcrotonyl-CoA:carbon dioxide ligase subunit beta</fullName>
    </alternativeName>
</protein>
<dbReference type="AlphaFoldDB" id="G7E1U5"/>
<evidence type="ECO:0000259" key="8">
    <source>
        <dbReference type="PROSITE" id="PS50989"/>
    </source>
</evidence>
<dbReference type="EMBL" id="BABT02000106">
    <property type="protein sequence ID" value="GAA96805.1"/>
    <property type="molecule type" value="Genomic_DNA"/>
</dbReference>
<dbReference type="RefSeq" id="XP_014565308.1">
    <property type="nucleotide sequence ID" value="XM_014709822.1"/>
</dbReference>
<keyword evidence="10" id="KW-1185">Reference proteome</keyword>
<dbReference type="eggNOG" id="KOG0540">
    <property type="taxonomic scope" value="Eukaryota"/>
</dbReference>
<reference evidence="9 10" key="2">
    <citation type="journal article" date="2012" name="Open Biol.">
        <title>Characteristics of nucleosomes and linker DNA regions on the genome of the basidiomycete Mixia osmundae revealed by mono- and dinucleosome mapping.</title>
        <authorList>
            <person name="Nishida H."/>
            <person name="Kondo S."/>
            <person name="Matsumoto T."/>
            <person name="Suzuki Y."/>
            <person name="Yoshikawa H."/>
            <person name="Taylor T.D."/>
            <person name="Sugiyama J."/>
        </authorList>
    </citation>
    <scope>NUCLEOTIDE SEQUENCE [LARGE SCALE GENOMIC DNA]</scope>
    <source>
        <strain evidence="10">CBS 9802 / IAM 14324 / JCM 22182 / KY 12970</strain>
    </source>
</reference>
<reference evidence="9 10" key="1">
    <citation type="journal article" date="2011" name="J. Gen. Appl. Microbiol.">
        <title>Draft genome sequencing of the enigmatic basidiomycete Mixia osmundae.</title>
        <authorList>
            <person name="Nishida H."/>
            <person name="Nagatsuka Y."/>
            <person name="Sugiyama J."/>
        </authorList>
    </citation>
    <scope>NUCLEOTIDE SEQUENCE [LARGE SCALE GENOMIC DNA]</scope>
    <source>
        <strain evidence="10">CBS 9802 / IAM 14324 / JCM 22182 / KY 12970</strain>
    </source>
</reference>
<dbReference type="InParanoid" id="G7E1U5"/>
<dbReference type="OrthoDB" id="439921at2759"/>
<dbReference type="InterPro" id="IPR029045">
    <property type="entry name" value="ClpP/crotonase-like_dom_sf"/>
</dbReference>
<evidence type="ECO:0000256" key="1">
    <source>
        <dbReference type="ARBA" id="ARBA00006102"/>
    </source>
</evidence>
<evidence type="ECO:0000256" key="2">
    <source>
        <dbReference type="ARBA" id="ARBA00025711"/>
    </source>
</evidence>
<dbReference type="PANTHER" id="PTHR22855">
    <property type="entry name" value="ACETYL, PROPIONYL, PYRUVATE, AND GLUTACONYL CARBOXYLASE-RELATED"/>
    <property type="match status" value="1"/>
</dbReference>
<proteinExistence type="inferred from homology"/>
<dbReference type="InterPro" id="IPR011762">
    <property type="entry name" value="COA_CT_N"/>
</dbReference>
<dbReference type="EC" id="6.4.1.4" evidence="3"/>
<dbReference type="PROSITE" id="PS50980">
    <property type="entry name" value="COA_CT_NTER"/>
    <property type="match status" value="1"/>
</dbReference>